<dbReference type="RefSeq" id="XP_013424900.1">
    <property type="nucleotide sequence ID" value="XM_013569446.1"/>
</dbReference>
<dbReference type="STRING" id="1043004.A0A074WLK9"/>
<evidence type="ECO:0000313" key="8">
    <source>
        <dbReference type="Proteomes" id="UP000027730"/>
    </source>
</evidence>
<evidence type="ECO:0000256" key="4">
    <source>
        <dbReference type="ARBA" id="ARBA00023242"/>
    </source>
</evidence>
<evidence type="ECO:0000313" key="7">
    <source>
        <dbReference type="EMBL" id="KEQ70647.1"/>
    </source>
</evidence>
<comment type="subcellular location">
    <subcellularLocation>
        <location evidence="1">Nucleus</location>
    </subcellularLocation>
</comment>
<keyword evidence="4" id="KW-0539">Nucleus</keyword>
<dbReference type="GO" id="GO:0003677">
    <property type="term" value="F:DNA binding"/>
    <property type="evidence" value="ECO:0007669"/>
    <property type="project" value="InterPro"/>
</dbReference>
<sequence>MPPPDPPSLKKAKHAHTADTSSNSEVTPKRRGRPPKASTATPKSVTPKAVSSATPKNYRTGERQSARLASTPVSEIALPSLRRRRVTQPANQPKRGRGRPPKKTKQAALKDAHDSGPEPDANHEASDGIDYDDPTHDANITEATTIIQADRSYWLMKAEPESRIEKNANGDDVDVKFSIDDLRSRTDPEPWEGIRNAQAQNNMKAMKVGDLAFFYESNCKKPGIVGVMEIVNEASPDEHAFDKSSAYYDPKSDPKKPKWMLVHVEFRRKFSQKFTLKDLQKFSQPGGTLADMEVLKQSRLSVTKVTKPQWDFIMSQIDEDDDEDDVMQDLNGSTIEEDEDAGGVGADLGNDFAAAFEAPINLRTATDGIPDVVDQMSAYAVDAAAPTARSVSRGRRSRPASKPAGHSAAMHDTAVLTRYPNEAPPS</sequence>
<dbReference type="GO" id="GO:0005634">
    <property type="term" value="C:nucleus"/>
    <property type="evidence" value="ECO:0007669"/>
    <property type="project" value="UniProtKB-SubCell"/>
</dbReference>
<accession>A0A074WLK9</accession>
<organism evidence="7 8">
    <name type="scientific">Aureobasidium namibiae CBS 147.97</name>
    <dbReference type="NCBI Taxonomy" id="1043004"/>
    <lineage>
        <taxon>Eukaryota</taxon>
        <taxon>Fungi</taxon>
        <taxon>Dikarya</taxon>
        <taxon>Ascomycota</taxon>
        <taxon>Pezizomycotina</taxon>
        <taxon>Dothideomycetes</taxon>
        <taxon>Dothideomycetidae</taxon>
        <taxon>Dothideales</taxon>
        <taxon>Saccotheciaceae</taxon>
        <taxon>Aureobasidium</taxon>
    </lineage>
</organism>
<evidence type="ECO:0000256" key="3">
    <source>
        <dbReference type="ARBA" id="ARBA00022553"/>
    </source>
</evidence>
<evidence type="ECO:0000256" key="1">
    <source>
        <dbReference type="ARBA" id="ARBA00004123"/>
    </source>
</evidence>
<dbReference type="Pfam" id="PF01878">
    <property type="entry name" value="EVE"/>
    <property type="match status" value="1"/>
</dbReference>
<feature type="region of interest" description="Disordered" evidence="5">
    <location>
        <begin position="383"/>
        <end position="426"/>
    </location>
</feature>
<dbReference type="InterPro" id="IPR002740">
    <property type="entry name" value="EVE_domain"/>
</dbReference>
<reference evidence="7 8" key="1">
    <citation type="journal article" date="2014" name="BMC Genomics">
        <title>Genome sequencing of four Aureobasidium pullulans varieties: biotechnological potential, stress tolerance, and description of new species.</title>
        <authorList>
            <person name="Gostin Ar C."/>
            <person name="Ohm R.A."/>
            <person name="Kogej T."/>
            <person name="Sonjak S."/>
            <person name="Turk M."/>
            <person name="Zajc J."/>
            <person name="Zalar P."/>
            <person name="Grube M."/>
            <person name="Sun H."/>
            <person name="Han J."/>
            <person name="Sharma A."/>
            <person name="Chiniquy J."/>
            <person name="Ngan C.Y."/>
            <person name="Lipzen A."/>
            <person name="Barry K."/>
            <person name="Grigoriev I.V."/>
            <person name="Gunde-Cimerman N."/>
        </authorList>
    </citation>
    <scope>NUCLEOTIDE SEQUENCE [LARGE SCALE GENOMIC DNA]</scope>
    <source>
        <strain evidence="7 8">CBS 147.97</strain>
    </source>
</reference>
<dbReference type="InterPro" id="IPR017956">
    <property type="entry name" value="AT_hook_DNA-bd_motif"/>
</dbReference>
<dbReference type="OrthoDB" id="41445at2759"/>
<proteinExistence type="predicted"/>
<keyword evidence="3" id="KW-0597">Phosphoprotein</keyword>
<dbReference type="PANTHER" id="PTHR14087:SF7">
    <property type="entry name" value="THYMOCYTE NUCLEAR PROTEIN 1"/>
    <property type="match status" value="1"/>
</dbReference>
<feature type="region of interest" description="Disordered" evidence="5">
    <location>
        <begin position="1"/>
        <end position="136"/>
    </location>
</feature>
<feature type="domain" description="EVE" evidence="6">
    <location>
        <begin position="153"/>
        <end position="315"/>
    </location>
</feature>
<dbReference type="EMBL" id="KL584716">
    <property type="protein sequence ID" value="KEQ70647.1"/>
    <property type="molecule type" value="Genomic_DNA"/>
</dbReference>
<dbReference type="InterPro" id="IPR047197">
    <property type="entry name" value="THYN1-like_EVE"/>
</dbReference>
<keyword evidence="8" id="KW-1185">Reference proteome</keyword>
<evidence type="ECO:0000256" key="2">
    <source>
        <dbReference type="ARBA" id="ARBA00014654"/>
    </source>
</evidence>
<dbReference type="InterPro" id="IPR015947">
    <property type="entry name" value="PUA-like_sf"/>
</dbReference>
<feature type="compositionally biased region" description="Polar residues" evidence="5">
    <location>
        <begin position="38"/>
        <end position="57"/>
    </location>
</feature>
<name>A0A074WLK9_9PEZI</name>
<dbReference type="FunFam" id="3.10.590.10:FF:000003">
    <property type="entry name" value="Thymocyte nuclear protein 1"/>
    <property type="match status" value="1"/>
</dbReference>
<dbReference type="Gene3D" id="3.10.590.10">
    <property type="entry name" value="ph1033 like domains"/>
    <property type="match status" value="1"/>
</dbReference>
<dbReference type="InterPro" id="IPR052181">
    <property type="entry name" value="5hmC_binding"/>
</dbReference>
<dbReference type="CDD" id="cd21133">
    <property type="entry name" value="EVE"/>
    <property type="match status" value="1"/>
</dbReference>
<evidence type="ECO:0000256" key="5">
    <source>
        <dbReference type="SAM" id="MobiDB-lite"/>
    </source>
</evidence>
<dbReference type="PANTHER" id="PTHR14087">
    <property type="entry name" value="THYMOCYTE NUCLEAR PROTEIN 1"/>
    <property type="match status" value="1"/>
</dbReference>
<dbReference type="Proteomes" id="UP000027730">
    <property type="component" value="Unassembled WGS sequence"/>
</dbReference>
<dbReference type="HOGENOM" id="CLU_041799_0_0_1"/>
<evidence type="ECO:0000259" key="6">
    <source>
        <dbReference type="Pfam" id="PF01878"/>
    </source>
</evidence>
<protein>
    <recommendedName>
        <fullName evidence="2">Thymocyte nuclear protein 1</fullName>
    </recommendedName>
</protein>
<feature type="compositionally biased region" description="Basic residues" evidence="5">
    <location>
        <begin position="94"/>
        <end position="105"/>
    </location>
</feature>
<dbReference type="SMART" id="SM00384">
    <property type="entry name" value="AT_hook"/>
    <property type="match status" value="2"/>
</dbReference>
<dbReference type="SUPFAM" id="SSF88697">
    <property type="entry name" value="PUA domain-like"/>
    <property type="match status" value="1"/>
</dbReference>
<dbReference type="GeneID" id="25411747"/>
<feature type="compositionally biased region" description="Basic and acidic residues" evidence="5">
    <location>
        <begin position="108"/>
        <end position="126"/>
    </location>
</feature>
<gene>
    <name evidence="7" type="ORF">M436DRAFT_53275</name>
</gene>
<dbReference type="AlphaFoldDB" id="A0A074WLK9"/>